<evidence type="ECO:0000256" key="1">
    <source>
        <dbReference type="ARBA" id="ARBA00023015"/>
    </source>
</evidence>
<gene>
    <name evidence="5" type="ORF">BKA10_000131</name>
</gene>
<evidence type="ECO:0000259" key="4">
    <source>
        <dbReference type="PROSITE" id="PS50995"/>
    </source>
</evidence>
<dbReference type="PROSITE" id="PS01117">
    <property type="entry name" value="HTH_MARR_1"/>
    <property type="match status" value="1"/>
</dbReference>
<keyword evidence="2 5" id="KW-0238">DNA-binding</keyword>
<organism evidence="5 6">
    <name type="scientific">Microbacterium invictum</name>
    <dbReference type="NCBI Taxonomy" id="515415"/>
    <lineage>
        <taxon>Bacteria</taxon>
        <taxon>Bacillati</taxon>
        <taxon>Actinomycetota</taxon>
        <taxon>Actinomycetes</taxon>
        <taxon>Micrococcales</taxon>
        <taxon>Microbacteriaceae</taxon>
        <taxon>Microbacterium</taxon>
    </lineage>
</organism>
<dbReference type="InterPro" id="IPR039422">
    <property type="entry name" value="MarR/SlyA-like"/>
</dbReference>
<evidence type="ECO:0000256" key="3">
    <source>
        <dbReference type="ARBA" id="ARBA00023163"/>
    </source>
</evidence>
<dbReference type="PROSITE" id="PS50995">
    <property type="entry name" value="HTH_MARR_2"/>
    <property type="match status" value="1"/>
</dbReference>
<evidence type="ECO:0000313" key="5">
    <source>
        <dbReference type="EMBL" id="MBB4138337.1"/>
    </source>
</evidence>
<dbReference type="Proteomes" id="UP000549113">
    <property type="component" value="Unassembled WGS sequence"/>
</dbReference>
<dbReference type="InterPro" id="IPR000835">
    <property type="entry name" value="HTH_MarR-typ"/>
</dbReference>
<evidence type="ECO:0000256" key="2">
    <source>
        <dbReference type="ARBA" id="ARBA00023125"/>
    </source>
</evidence>
<dbReference type="Pfam" id="PF01047">
    <property type="entry name" value="MarR"/>
    <property type="match status" value="1"/>
</dbReference>
<accession>A0AA40SLE9</accession>
<dbReference type="InterPro" id="IPR036390">
    <property type="entry name" value="WH_DNA-bd_sf"/>
</dbReference>
<dbReference type="GO" id="GO:0003700">
    <property type="term" value="F:DNA-binding transcription factor activity"/>
    <property type="evidence" value="ECO:0007669"/>
    <property type="project" value="InterPro"/>
</dbReference>
<dbReference type="RefSeq" id="WP_183498013.1">
    <property type="nucleotide sequence ID" value="NZ_BAABCO010000003.1"/>
</dbReference>
<dbReference type="PANTHER" id="PTHR33164">
    <property type="entry name" value="TRANSCRIPTIONAL REGULATOR, MARR FAMILY"/>
    <property type="match status" value="1"/>
</dbReference>
<proteinExistence type="predicted"/>
<dbReference type="InterPro" id="IPR036388">
    <property type="entry name" value="WH-like_DNA-bd_sf"/>
</dbReference>
<dbReference type="GO" id="GO:0003677">
    <property type="term" value="F:DNA binding"/>
    <property type="evidence" value="ECO:0007669"/>
    <property type="project" value="UniProtKB-KW"/>
</dbReference>
<comment type="caution">
    <text evidence="5">The sequence shown here is derived from an EMBL/GenBank/DDBJ whole genome shotgun (WGS) entry which is preliminary data.</text>
</comment>
<dbReference type="PANTHER" id="PTHR33164:SF57">
    <property type="entry name" value="MARR-FAMILY TRANSCRIPTIONAL REGULATOR"/>
    <property type="match status" value="1"/>
</dbReference>
<reference evidence="5 6" key="1">
    <citation type="submission" date="2020-08" db="EMBL/GenBank/DDBJ databases">
        <title>Sequencing the genomes of 1000 actinobacteria strains.</title>
        <authorList>
            <person name="Klenk H.-P."/>
        </authorList>
    </citation>
    <scope>NUCLEOTIDE SEQUENCE [LARGE SCALE GENOMIC DNA]</scope>
    <source>
        <strain evidence="5 6">DSM 19600</strain>
    </source>
</reference>
<dbReference type="SUPFAM" id="SSF46785">
    <property type="entry name" value="Winged helix' DNA-binding domain"/>
    <property type="match status" value="1"/>
</dbReference>
<name>A0AA40SLE9_9MICO</name>
<keyword evidence="6" id="KW-1185">Reference proteome</keyword>
<dbReference type="GO" id="GO:0006950">
    <property type="term" value="P:response to stress"/>
    <property type="evidence" value="ECO:0007669"/>
    <property type="project" value="TreeGrafter"/>
</dbReference>
<evidence type="ECO:0000313" key="6">
    <source>
        <dbReference type="Proteomes" id="UP000549113"/>
    </source>
</evidence>
<sequence length="153" mass="16972">MTANDTREARADAVRALEGEFSELFTHVRRLFAENANRLSPGMLPGAYKVFTTIVRRESITLSALAESLHTDKGQLSRTVRELEDLGLVTRTPDPTDGRSSLISATADGLRRLREVRAPRESALSNALDRWDVDDIRELTRLLRALSQSAVPG</sequence>
<keyword evidence="1" id="KW-0805">Transcription regulation</keyword>
<feature type="domain" description="HTH marR-type" evidence="4">
    <location>
        <begin position="21"/>
        <end position="148"/>
    </location>
</feature>
<protein>
    <submittedName>
        <fullName evidence="5">DNA-binding MarR family transcriptional regulator</fullName>
    </submittedName>
</protein>
<dbReference type="InterPro" id="IPR023187">
    <property type="entry name" value="Tscrpt_reg_MarR-type_CS"/>
</dbReference>
<dbReference type="AlphaFoldDB" id="A0AA40SLE9"/>
<dbReference type="Gene3D" id="1.10.10.10">
    <property type="entry name" value="Winged helix-like DNA-binding domain superfamily/Winged helix DNA-binding domain"/>
    <property type="match status" value="1"/>
</dbReference>
<dbReference type="EMBL" id="JACIFH010000001">
    <property type="protein sequence ID" value="MBB4138337.1"/>
    <property type="molecule type" value="Genomic_DNA"/>
</dbReference>
<keyword evidence="3" id="KW-0804">Transcription</keyword>
<dbReference type="SMART" id="SM00347">
    <property type="entry name" value="HTH_MARR"/>
    <property type="match status" value="1"/>
</dbReference>